<dbReference type="Proteomes" id="UP001242368">
    <property type="component" value="Unassembled WGS sequence"/>
</dbReference>
<keyword evidence="2" id="KW-0472">Membrane</keyword>
<dbReference type="SUPFAM" id="SSF49464">
    <property type="entry name" value="Carboxypeptidase regulatory domain-like"/>
    <property type="match status" value="1"/>
</dbReference>
<dbReference type="InterPro" id="IPR008969">
    <property type="entry name" value="CarboxyPept-like_regulatory"/>
</dbReference>
<keyword evidence="5" id="KW-1185">Reference proteome</keyword>
<dbReference type="Gene3D" id="2.40.170.20">
    <property type="entry name" value="TonB-dependent receptor, beta-barrel domain"/>
    <property type="match status" value="1"/>
</dbReference>
<evidence type="ECO:0000256" key="2">
    <source>
        <dbReference type="ARBA" id="ARBA00023136"/>
    </source>
</evidence>
<dbReference type="EMBL" id="JAUFQU010000001">
    <property type="protein sequence ID" value="MDN3706782.1"/>
    <property type="molecule type" value="Genomic_DNA"/>
</dbReference>
<keyword evidence="3" id="KW-0998">Cell outer membrane</keyword>
<evidence type="ECO:0000313" key="4">
    <source>
        <dbReference type="EMBL" id="MDN3706782.1"/>
    </source>
</evidence>
<accession>A0ABT8CTA3</accession>
<evidence type="ECO:0000313" key="5">
    <source>
        <dbReference type="Proteomes" id="UP001242368"/>
    </source>
</evidence>
<organism evidence="4 5">
    <name type="scientific">Paenimyroides ceti</name>
    <dbReference type="NCBI Taxonomy" id="395087"/>
    <lineage>
        <taxon>Bacteria</taxon>
        <taxon>Pseudomonadati</taxon>
        <taxon>Bacteroidota</taxon>
        <taxon>Flavobacteriia</taxon>
        <taxon>Flavobacteriales</taxon>
        <taxon>Flavobacteriaceae</taxon>
        <taxon>Paenimyroides</taxon>
    </lineage>
</organism>
<evidence type="ECO:0000256" key="1">
    <source>
        <dbReference type="ARBA" id="ARBA00004442"/>
    </source>
</evidence>
<dbReference type="Gene3D" id="2.60.40.1120">
    <property type="entry name" value="Carboxypeptidase-like, regulatory domain"/>
    <property type="match status" value="1"/>
</dbReference>
<gene>
    <name evidence="4" type="ORF">QW060_06505</name>
</gene>
<reference evidence="5" key="1">
    <citation type="journal article" date="2019" name="Int. J. Syst. Evol. Microbiol.">
        <title>The Global Catalogue of Microorganisms (GCM) 10K type strain sequencing project: providing services to taxonomists for standard genome sequencing and annotation.</title>
        <authorList>
            <consortium name="The Broad Institute Genomics Platform"/>
            <consortium name="The Broad Institute Genome Sequencing Center for Infectious Disease"/>
            <person name="Wu L."/>
            <person name="Ma J."/>
        </authorList>
    </citation>
    <scope>NUCLEOTIDE SEQUENCE [LARGE SCALE GENOMIC DNA]</scope>
    <source>
        <strain evidence="5">CECT 7184</strain>
    </source>
</reference>
<sequence>MGKIKTINIVLLIMLLLGYNTLHSQTLQGVVVNEQNTFLNNVSVILKSNENKTIAYRFTGADGSFSFTDLEAKEYLLQCNSLGYEKQLITIDLSKEKTKKINIILIEKPEELQEVIIEVPVALKQKKDTVTYNVKSFLDGTEYTVEDLLKKLPGIQVDENGTIKVGNQEIEKIMVEGDDFFEKGYKILSKNMPVKPLKEVELLQNYSNNKHLKGIENSDKVALNLKLEDDAKRQWFGNFDAGYGVASENRYTAYSNLMNFGKKDKYYFLTNLNNIGDDSTGDISHLIRSSNDFVVGDDQMAQQFLSLAPSTASLRDNRTNFNNAEMLSLNSIFTLSAKSKLKAIAFLNTNEQNFYRNSYDWFSDGQTSFENKEDYFMRQKRLSAFGKLDLTHDFSKKSTLEVTTRYNYADNKDRSTINFNDNNLEERLKTTTNFVDSKILYTTKPSDKKVWILAGRFINEATPQNYTVNQFVYQDLFKRDADAVKQNSANTMHFYGFEAKYLDRRPKGHLLEFATGAEFRNDDLNTTFYLIDNQAEIRPDDFQNNLKFQNYSYYTSLNYSYRLWNNFRIASSVKLNYLSQKIEGQQEVKKNDPFLLTPSLNFTWEINNKNKLQAGYNYNMKTNNLLNMYPNYLHTGFRNFTTGYTDFVKFANHSSSLMYSFGNFSDRFFMSAMAGYGFSDEYFSSQTILAQNYTVSTPIVLKDQSMIYYNLNTDYYFKPIKTNMKIVFGGTSSQYQNYVNESDIRDITSTSINYGMELRSGFSGIFNYHFGTKWDYNKFETTNVFDYTNNRTFVNLNFRFSKKLYAVLQSERYYFGNLSQNKKDFYFSDLNIDYRPNEKISLRFAVNNIFNTDTFVSYSLTDISISETNYKLIPRYALLRAEFRF</sequence>
<evidence type="ECO:0000256" key="3">
    <source>
        <dbReference type="ARBA" id="ARBA00023237"/>
    </source>
</evidence>
<comment type="caution">
    <text evidence="4">The sequence shown here is derived from an EMBL/GenBank/DDBJ whole genome shotgun (WGS) entry which is preliminary data.</text>
</comment>
<dbReference type="Pfam" id="PF13715">
    <property type="entry name" value="CarbopepD_reg_2"/>
    <property type="match status" value="1"/>
</dbReference>
<comment type="subcellular location">
    <subcellularLocation>
        <location evidence="1">Cell outer membrane</location>
    </subcellularLocation>
</comment>
<dbReference type="SUPFAM" id="SSF56935">
    <property type="entry name" value="Porins"/>
    <property type="match status" value="1"/>
</dbReference>
<proteinExistence type="predicted"/>
<name>A0ABT8CTA3_9FLAO</name>
<dbReference type="RefSeq" id="WP_290362835.1">
    <property type="nucleotide sequence ID" value="NZ_JAUFQU010000001.1"/>
</dbReference>
<protein>
    <submittedName>
        <fullName evidence="4">DUF2012 domain-containing protein</fullName>
    </submittedName>
</protein>
<dbReference type="InterPro" id="IPR036942">
    <property type="entry name" value="Beta-barrel_TonB_sf"/>
</dbReference>